<dbReference type="SUPFAM" id="SSF51338">
    <property type="entry name" value="Composite domain of metallo-dependent hydrolases"/>
    <property type="match status" value="2"/>
</dbReference>
<dbReference type="OrthoDB" id="9807210at2"/>
<organism evidence="2 3">
    <name type="scientific">Methylovirgula ligni</name>
    <dbReference type="NCBI Taxonomy" id="569860"/>
    <lineage>
        <taxon>Bacteria</taxon>
        <taxon>Pseudomonadati</taxon>
        <taxon>Pseudomonadota</taxon>
        <taxon>Alphaproteobacteria</taxon>
        <taxon>Hyphomicrobiales</taxon>
        <taxon>Beijerinckiaceae</taxon>
        <taxon>Methylovirgula</taxon>
    </lineage>
</organism>
<dbReference type="EMBL" id="QUMO01000001">
    <property type="protein sequence ID" value="REF89345.1"/>
    <property type="molecule type" value="Genomic_DNA"/>
</dbReference>
<dbReference type="InterPro" id="IPR013108">
    <property type="entry name" value="Amidohydro_3"/>
</dbReference>
<dbReference type="InterPro" id="IPR012027">
    <property type="entry name" value="Formylmethanofuran_DH_asu"/>
</dbReference>
<dbReference type="Pfam" id="PF07969">
    <property type="entry name" value="Amidohydro_3"/>
    <property type="match status" value="1"/>
</dbReference>
<dbReference type="InterPro" id="IPR011059">
    <property type="entry name" value="Metal-dep_hydrolase_composite"/>
</dbReference>
<dbReference type="AlphaFoldDB" id="A0A3D9Z3E4"/>
<evidence type="ECO:0000259" key="1">
    <source>
        <dbReference type="Pfam" id="PF07969"/>
    </source>
</evidence>
<feature type="domain" description="Amidohydrolase 3" evidence="1">
    <location>
        <begin position="41"/>
        <end position="488"/>
    </location>
</feature>
<dbReference type="GO" id="GO:0016810">
    <property type="term" value="F:hydrolase activity, acting on carbon-nitrogen (but not peptide) bonds"/>
    <property type="evidence" value="ECO:0007669"/>
    <property type="project" value="InterPro"/>
</dbReference>
<dbReference type="Gene3D" id="3.20.20.140">
    <property type="entry name" value="Metal-dependent hydrolases"/>
    <property type="match status" value="2"/>
</dbReference>
<dbReference type="NCBIfam" id="TIGR03121">
    <property type="entry name" value="one_C_dehyd_A"/>
    <property type="match status" value="1"/>
</dbReference>
<dbReference type="RefSeq" id="WP_115835125.1">
    <property type="nucleotide sequence ID" value="NZ_CP025086.1"/>
</dbReference>
<dbReference type="Proteomes" id="UP000256900">
    <property type="component" value="Unassembled WGS sequence"/>
</dbReference>
<evidence type="ECO:0000313" key="3">
    <source>
        <dbReference type="Proteomes" id="UP000256900"/>
    </source>
</evidence>
<proteinExistence type="predicted"/>
<dbReference type="PANTHER" id="PTHR11647">
    <property type="entry name" value="HYDRANTOINASE/DIHYDROPYRIMIDINASE FAMILY MEMBER"/>
    <property type="match status" value="1"/>
</dbReference>
<dbReference type="Gene3D" id="2.30.40.10">
    <property type="entry name" value="Urease, subunit C, domain 1"/>
    <property type="match status" value="1"/>
</dbReference>
<dbReference type="SUPFAM" id="SSF51556">
    <property type="entry name" value="Metallo-dependent hydrolases"/>
    <property type="match status" value="1"/>
</dbReference>
<evidence type="ECO:0000313" key="2">
    <source>
        <dbReference type="EMBL" id="REF89345.1"/>
    </source>
</evidence>
<gene>
    <name evidence="2" type="ORF">DES32_0565</name>
</gene>
<protein>
    <submittedName>
        <fullName evidence="2">Formylmethanofuran dehydrogenase subunit A</fullName>
    </submittedName>
</protein>
<dbReference type="InterPro" id="IPR050378">
    <property type="entry name" value="Metallo-dep_Hydrolases_sf"/>
</dbReference>
<comment type="caution">
    <text evidence="2">The sequence shown here is derived from an EMBL/GenBank/DDBJ whole genome shotgun (WGS) entry which is preliminary data.</text>
</comment>
<dbReference type="PANTHER" id="PTHR11647:SF1">
    <property type="entry name" value="COLLAPSIN RESPONSE MEDIATOR PROTEIN"/>
    <property type="match status" value="1"/>
</dbReference>
<keyword evidence="3" id="KW-1185">Reference proteome</keyword>
<name>A0A3D9Z3E4_9HYPH</name>
<dbReference type="InterPro" id="IPR032466">
    <property type="entry name" value="Metal_Hydrolase"/>
</dbReference>
<sequence length="545" mass="59257">MLIRLAGGRVVDPANGRDSIGDIWIRDSRIIEAPSGETPDEVFDVSGKIVMAGAIDIHSHIAGGNVNTARLLLPENHRSHTPRPAETPLSTAGWSTFETGVRYAAMGFTTVIEPAVPTHAALHSHLELADVPIIDKGILTVVGEDDFLLSLLREGGNRTAIADYLASALAQTKALGIKSINPGGSVAFANNARTFDLDDVVPFYGITSRQLTEALQQGVIDIGIAHPLHLHTNNLGIGGNVETALRTLQAANGKPLHLAHLQFYAYGKDGKRGFSSGAAQLADAVNKTPNVTIDVGQVMFRQTVTISCDVVRQYSSIGSAKPRKSVIYDGEVNGAGVVPYLYKSDSFYNAIQWAAGLELFLLITNPAQVFFTTDHPNGAPYTTYPELFALIMSRDLRSKWLADLPKEAVELTTLPSIEREYSFSEIATMTRVAPARLLGLKDRGHLTPGALADVAIYDDDPADRARAFRHAHLVFKDGDLVVRDGKITHYRPGRALTVQPSYDSNIDRRLSRYYDEAYGLSRDLFKVPEHAIGLDHAFEEVQCQG</sequence>
<accession>A0A3D9Z3E4</accession>
<reference evidence="2 3" key="1">
    <citation type="submission" date="2018-08" db="EMBL/GenBank/DDBJ databases">
        <title>Genomic Encyclopedia of Type Strains, Phase IV (KMG-IV): sequencing the most valuable type-strain genomes for metagenomic binning, comparative biology and taxonomic classification.</title>
        <authorList>
            <person name="Goeker M."/>
        </authorList>
    </citation>
    <scope>NUCLEOTIDE SEQUENCE [LARGE SCALE GENOMIC DNA]</scope>
    <source>
        <strain evidence="2 3">BW863</strain>
    </source>
</reference>